<gene>
    <name evidence="1" type="ORF">SAMN05444394_1918</name>
</gene>
<evidence type="ECO:0000313" key="2">
    <source>
        <dbReference type="Proteomes" id="UP000185221"/>
    </source>
</evidence>
<evidence type="ECO:0000313" key="1">
    <source>
        <dbReference type="EMBL" id="SIN80186.1"/>
    </source>
</evidence>
<dbReference type="AlphaFoldDB" id="A0A1N6EB19"/>
<dbReference type="EMBL" id="FSRC01000001">
    <property type="protein sequence ID" value="SIN80186.1"/>
    <property type="molecule type" value="Genomic_DNA"/>
</dbReference>
<organism evidence="1 2">
    <name type="scientific">Algoriphagus halophilus</name>
    <dbReference type="NCBI Taxonomy" id="226505"/>
    <lineage>
        <taxon>Bacteria</taxon>
        <taxon>Pseudomonadati</taxon>
        <taxon>Bacteroidota</taxon>
        <taxon>Cytophagia</taxon>
        <taxon>Cytophagales</taxon>
        <taxon>Cyclobacteriaceae</taxon>
        <taxon>Algoriphagus</taxon>
    </lineage>
</organism>
<dbReference type="RefSeq" id="WP_074224594.1">
    <property type="nucleotide sequence ID" value="NZ_FSRC01000001.1"/>
</dbReference>
<sequence length="60" mass="7057">MTLIIKQLTIKGEVLNEEALEPTSPISESRLEQTMEEMKKEIKEECLEKMNEALENYLMR</sequence>
<protein>
    <submittedName>
        <fullName evidence="1">Uncharacterized protein</fullName>
    </submittedName>
</protein>
<reference evidence="2" key="1">
    <citation type="submission" date="2016-11" db="EMBL/GenBank/DDBJ databases">
        <authorList>
            <person name="Varghese N."/>
            <person name="Submissions S."/>
        </authorList>
    </citation>
    <scope>NUCLEOTIDE SEQUENCE [LARGE SCALE GENOMIC DNA]</scope>
    <source>
        <strain evidence="2">DSM 15292</strain>
    </source>
</reference>
<keyword evidence="2" id="KW-1185">Reference proteome</keyword>
<dbReference type="Pfam" id="PF19265">
    <property type="entry name" value="DUF5908"/>
    <property type="match status" value="1"/>
</dbReference>
<accession>A0A1N6EB19</accession>
<dbReference type="STRING" id="226505.SAMN05444394_1918"/>
<proteinExistence type="predicted"/>
<dbReference type="InterPro" id="IPR045459">
    <property type="entry name" value="DUF5908"/>
</dbReference>
<dbReference type="Proteomes" id="UP000185221">
    <property type="component" value="Unassembled WGS sequence"/>
</dbReference>
<name>A0A1N6EB19_9BACT</name>